<keyword evidence="2" id="KW-1185">Reference proteome</keyword>
<dbReference type="InterPro" id="IPR018775">
    <property type="entry name" value="RlaP"/>
</dbReference>
<proteinExistence type="predicted"/>
<reference evidence="1" key="1">
    <citation type="journal article" date="2014" name="Int. J. Syst. Evol. Microbiol.">
        <title>Complete genome sequence of Corynebacterium casei LMG S-19264T (=DSM 44701T), isolated from a smear-ripened cheese.</title>
        <authorList>
            <consortium name="US DOE Joint Genome Institute (JGI-PGF)"/>
            <person name="Walter F."/>
            <person name="Albersmeier A."/>
            <person name="Kalinowski J."/>
            <person name="Ruckert C."/>
        </authorList>
    </citation>
    <scope>NUCLEOTIDE SEQUENCE</scope>
    <source>
        <strain evidence="1">CGMCC 4.7398</strain>
    </source>
</reference>
<organism evidence="1 2">
    <name type="scientific">Promicromonospora soli</name>
    <dbReference type="NCBI Taxonomy" id="2035533"/>
    <lineage>
        <taxon>Bacteria</taxon>
        <taxon>Bacillati</taxon>
        <taxon>Actinomycetota</taxon>
        <taxon>Actinomycetes</taxon>
        <taxon>Micrococcales</taxon>
        <taxon>Promicromonosporaceae</taxon>
        <taxon>Promicromonospora</taxon>
    </lineage>
</organism>
<gene>
    <name evidence="1" type="ORF">GCM10017772_46060</name>
</gene>
<protein>
    <recommendedName>
        <fullName evidence="3">Nucleotidyltransferase</fullName>
    </recommendedName>
</protein>
<name>A0A919G8K8_9MICO</name>
<dbReference type="Pfam" id="PF10127">
    <property type="entry name" value="RlaP"/>
    <property type="match status" value="1"/>
</dbReference>
<comment type="caution">
    <text evidence="1">The sequence shown here is derived from an EMBL/GenBank/DDBJ whole genome shotgun (WGS) entry which is preliminary data.</text>
</comment>
<dbReference type="AlphaFoldDB" id="A0A919G8K8"/>
<dbReference type="RefSeq" id="WP_189671649.1">
    <property type="nucleotide sequence ID" value="NZ_BNAS01000010.1"/>
</dbReference>
<dbReference type="PANTHER" id="PTHR34817">
    <property type="entry name" value="NUCLEOTIDYLTRANSFERASE"/>
    <property type="match status" value="1"/>
</dbReference>
<dbReference type="Proteomes" id="UP000627369">
    <property type="component" value="Unassembled WGS sequence"/>
</dbReference>
<reference evidence="1" key="2">
    <citation type="submission" date="2020-09" db="EMBL/GenBank/DDBJ databases">
        <authorList>
            <person name="Sun Q."/>
            <person name="Zhou Y."/>
        </authorList>
    </citation>
    <scope>NUCLEOTIDE SEQUENCE</scope>
    <source>
        <strain evidence="1">CGMCC 4.7398</strain>
    </source>
</reference>
<evidence type="ECO:0008006" key="3">
    <source>
        <dbReference type="Google" id="ProtNLM"/>
    </source>
</evidence>
<dbReference type="PANTHER" id="PTHR34817:SF2">
    <property type="entry name" value="NUCLEOTIDYLTRANSFERASE"/>
    <property type="match status" value="1"/>
</dbReference>
<evidence type="ECO:0000313" key="2">
    <source>
        <dbReference type="Proteomes" id="UP000627369"/>
    </source>
</evidence>
<sequence length="274" mass="30922">MRTIPGSMNPDVVRAIDARLDRLEEEHDIKVLWAIESGSRAWGFPSPDSDYDCRFLYVRRVGDYLSLRARRDVIETPLDKVFDVNGWDVRKALGLMVKGNATVGEWLRSPIVYRGDVAFRDELLALAEDIVDRDALRRHHVHVARNNLALLASSGVAKKFFYALRPAVTLRWMRLRETTAPPPMDLPTLVAEAALPESLRAVVDELIGRKARTREMSSIVVQDVLLDFVETELRTAEAMLSDLRSPGTGEARERAWTLAEEAFRRLIGDSSGAR</sequence>
<dbReference type="EMBL" id="BNAS01000010">
    <property type="protein sequence ID" value="GHH79709.1"/>
    <property type="molecule type" value="Genomic_DNA"/>
</dbReference>
<evidence type="ECO:0000313" key="1">
    <source>
        <dbReference type="EMBL" id="GHH79709.1"/>
    </source>
</evidence>
<accession>A0A919G8K8</accession>